<organism evidence="7 8">
    <name type="scientific">Cryphonectria parasitica (strain ATCC 38755 / EP155)</name>
    <dbReference type="NCBI Taxonomy" id="660469"/>
    <lineage>
        <taxon>Eukaryota</taxon>
        <taxon>Fungi</taxon>
        <taxon>Dikarya</taxon>
        <taxon>Ascomycota</taxon>
        <taxon>Pezizomycotina</taxon>
        <taxon>Sordariomycetes</taxon>
        <taxon>Sordariomycetidae</taxon>
        <taxon>Diaporthales</taxon>
        <taxon>Cryphonectriaceae</taxon>
        <taxon>Cryphonectria-Endothia species complex</taxon>
        <taxon>Cryphonectria</taxon>
    </lineage>
</organism>
<dbReference type="PANTHER" id="PTHR35042">
    <property type="entry name" value="ANTHRONE OXYGENASE ENCC"/>
    <property type="match status" value="1"/>
</dbReference>
<feature type="transmembrane region" description="Helical" evidence="6">
    <location>
        <begin position="67"/>
        <end position="85"/>
    </location>
</feature>
<accession>A0A9P4XWK1</accession>
<evidence type="ECO:0000256" key="5">
    <source>
        <dbReference type="ARBA" id="ARBA00034313"/>
    </source>
</evidence>
<reference evidence="7" key="1">
    <citation type="journal article" date="2020" name="Phytopathology">
        <title>Genome sequence of the chestnut blight fungus Cryphonectria parasitica EP155: A fundamental resource for an archetypical invasive plant pathogen.</title>
        <authorList>
            <person name="Crouch J.A."/>
            <person name="Dawe A."/>
            <person name="Aerts A."/>
            <person name="Barry K."/>
            <person name="Churchill A.C.L."/>
            <person name="Grimwood J."/>
            <person name="Hillman B."/>
            <person name="Milgroom M.G."/>
            <person name="Pangilinan J."/>
            <person name="Smith M."/>
            <person name="Salamov A."/>
            <person name="Schmutz J."/>
            <person name="Yadav J."/>
            <person name="Grigoriev I.V."/>
            <person name="Nuss D."/>
        </authorList>
    </citation>
    <scope>NUCLEOTIDE SEQUENCE</scope>
    <source>
        <strain evidence="7">EP155</strain>
    </source>
</reference>
<evidence type="ECO:0000256" key="1">
    <source>
        <dbReference type="ARBA" id="ARBA00004141"/>
    </source>
</evidence>
<keyword evidence="3 6" id="KW-1133">Transmembrane helix</keyword>
<evidence type="ECO:0000256" key="4">
    <source>
        <dbReference type="ARBA" id="ARBA00023136"/>
    </source>
</evidence>
<comment type="similarity">
    <text evidence="5">Belongs to the anthrone oxygenase family.</text>
</comment>
<evidence type="ECO:0000256" key="6">
    <source>
        <dbReference type="SAM" id="Phobius"/>
    </source>
</evidence>
<dbReference type="AlphaFoldDB" id="A0A9P4XWK1"/>
<keyword evidence="2 6" id="KW-0812">Transmembrane</keyword>
<comment type="caution">
    <text evidence="7">The sequence shown here is derived from an EMBL/GenBank/DDBJ whole genome shotgun (WGS) entry which is preliminary data.</text>
</comment>
<keyword evidence="8" id="KW-1185">Reference proteome</keyword>
<evidence type="ECO:0000313" key="8">
    <source>
        <dbReference type="Proteomes" id="UP000803844"/>
    </source>
</evidence>
<dbReference type="OrthoDB" id="5954308at2759"/>
<sequence length="169" mass="17309">MSGLPTATTIAATVGILGAAWNSGGQAMLSILAVPGLLSFSTSSTTSPISTQALAQQWAGIYNRGKVLGPQAAALSLLGYGYLAYAQHRSRGSGWQLFVGAAALTVGIVPFTLVFMDATNQVLLEVASGAATVGSEALEGLLLRWKDLNLVRSFFPLAGAVVGLWGLLG</sequence>
<dbReference type="RefSeq" id="XP_040773248.1">
    <property type="nucleotide sequence ID" value="XM_040917634.1"/>
</dbReference>
<dbReference type="PANTHER" id="PTHR35042:SF1">
    <property type="entry name" value="DUF1772-DOMAIN-CONTAINING PROTEIN"/>
    <property type="match status" value="1"/>
</dbReference>
<dbReference type="Pfam" id="PF08592">
    <property type="entry name" value="Anthrone_oxy"/>
    <property type="match status" value="1"/>
</dbReference>
<keyword evidence="4 6" id="KW-0472">Membrane</keyword>
<protein>
    <submittedName>
        <fullName evidence="7">DUF1772-domain-containing protein</fullName>
    </submittedName>
</protein>
<dbReference type="GO" id="GO:0016020">
    <property type="term" value="C:membrane"/>
    <property type="evidence" value="ECO:0007669"/>
    <property type="project" value="UniProtKB-SubCell"/>
</dbReference>
<proteinExistence type="inferred from homology"/>
<dbReference type="EMBL" id="MU032350">
    <property type="protein sequence ID" value="KAF3762269.1"/>
    <property type="molecule type" value="Genomic_DNA"/>
</dbReference>
<evidence type="ECO:0000256" key="3">
    <source>
        <dbReference type="ARBA" id="ARBA00022989"/>
    </source>
</evidence>
<comment type="subcellular location">
    <subcellularLocation>
        <location evidence="1">Membrane</location>
        <topology evidence="1">Multi-pass membrane protein</topology>
    </subcellularLocation>
</comment>
<evidence type="ECO:0000256" key="2">
    <source>
        <dbReference type="ARBA" id="ARBA00022692"/>
    </source>
</evidence>
<feature type="transmembrane region" description="Helical" evidence="6">
    <location>
        <begin position="97"/>
        <end position="116"/>
    </location>
</feature>
<evidence type="ECO:0000313" key="7">
    <source>
        <dbReference type="EMBL" id="KAF3762269.1"/>
    </source>
</evidence>
<dbReference type="GeneID" id="63834763"/>
<gene>
    <name evidence="7" type="ORF">M406DRAFT_264070</name>
</gene>
<dbReference type="Proteomes" id="UP000803844">
    <property type="component" value="Unassembled WGS sequence"/>
</dbReference>
<dbReference type="InterPro" id="IPR013901">
    <property type="entry name" value="Anthrone_oxy"/>
</dbReference>
<name>A0A9P4XWK1_CRYP1</name>
<feature type="transmembrane region" description="Helical" evidence="6">
    <location>
        <begin position="150"/>
        <end position="168"/>
    </location>
</feature>